<comment type="caution">
    <text evidence="2">The sequence shown here is derived from an EMBL/GenBank/DDBJ whole genome shotgun (WGS) entry which is preliminary data.</text>
</comment>
<feature type="compositionally biased region" description="Low complexity" evidence="1">
    <location>
        <begin position="49"/>
        <end position="60"/>
    </location>
</feature>
<feature type="region of interest" description="Disordered" evidence="1">
    <location>
        <begin position="39"/>
        <end position="95"/>
    </location>
</feature>
<name>A0A9N8I0B1_9STRA</name>
<dbReference type="AlphaFoldDB" id="A0A9N8I0B1"/>
<keyword evidence="3" id="KW-1185">Reference proteome</keyword>
<protein>
    <submittedName>
        <fullName evidence="2">Uncharacterized protein</fullName>
    </submittedName>
</protein>
<dbReference type="Proteomes" id="UP001153069">
    <property type="component" value="Unassembled WGS sequence"/>
</dbReference>
<feature type="region of interest" description="Disordered" evidence="1">
    <location>
        <begin position="1"/>
        <end position="23"/>
    </location>
</feature>
<accession>A0A9N8I0B1</accession>
<proteinExistence type="predicted"/>
<dbReference type="EMBL" id="CAICTM010003628">
    <property type="protein sequence ID" value="CAB9531520.1"/>
    <property type="molecule type" value="Genomic_DNA"/>
</dbReference>
<evidence type="ECO:0000256" key="1">
    <source>
        <dbReference type="SAM" id="MobiDB-lite"/>
    </source>
</evidence>
<evidence type="ECO:0000313" key="3">
    <source>
        <dbReference type="Proteomes" id="UP001153069"/>
    </source>
</evidence>
<reference evidence="2" key="1">
    <citation type="submission" date="2020-06" db="EMBL/GenBank/DDBJ databases">
        <authorList>
            <consortium name="Plant Systems Biology data submission"/>
        </authorList>
    </citation>
    <scope>NUCLEOTIDE SEQUENCE</scope>
    <source>
        <strain evidence="2">D6</strain>
    </source>
</reference>
<gene>
    <name evidence="2" type="ORF">SEMRO_3630_G349830.1</name>
</gene>
<sequence>MERILGATGRGLTSPRTPRPAHWQPNAAIESARLASREGDWHLAGGTGTTITSSRTRNGGRATGGAGMEGRQLFDAEDGAEEEKKDDEADEQNEE</sequence>
<evidence type="ECO:0000313" key="2">
    <source>
        <dbReference type="EMBL" id="CAB9531520.1"/>
    </source>
</evidence>
<organism evidence="2 3">
    <name type="scientific">Seminavis robusta</name>
    <dbReference type="NCBI Taxonomy" id="568900"/>
    <lineage>
        <taxon>Eukaryota</taxon>
        <taxon>Sar</taxon>
        <taxon>Stramenopiles</taxon>
        <taxon>Ochrophyta</taxon>
        <taxon>Bacillariophyta</taxon>
        <taxon>Bacillariophyceae</taxon>
        <taxon>Bacillariophycidae</taxon>
        <taxon>Naviculales</taxon>
        <taxon>Naviculaceae</taxon>
        <taxon>Seminavis</taxon>
    </lineage>
</organism>